<evidence type="ECO:0000313" key="1">
    <source>
        <dbReference type="EMBL" id="QOX89323.1"/>
    </source>
</evidence>
<reference evidence="1" key="1">
    <citation type="submission" date="2020-08" db="EMBL/GenBank/DDBJ databases">
        <title>Phytoplasma sp. strain PR08 associated with Phyllody Disease of Parthenium hysterophorus.</title>
        <authorList>
            <person name="Kirdat K."/>
            <person name="Tiwarekar B."/>
            <person name="Yadav A."/>
        </authorList>
    </citation>
    <scope>NUCLEOTIDE SEQUENCE [LARGE SCALE GENOMIC DNA]</scope>
    <source>
        <strain evidence="1">PR08</strain>
    </source>
</reference>
<accession>A0A7S7FZA2</accession>
<dbReference type="AlphaFoldDB" id="A0A7S7FZA2"/>
<protein>
    <submittedName>
        <fullName evidence="1">Uncharacterized protein</fullName>
    </submittedName>
</protein>
<gene>
    <name evidence="1" type="ORF">H7685_02465</name>
</gene>
<organism evidence="1">
    <name type="scientific">Candidatus Phytoplasma australasiaticum subsp. australasiaticum</name>
    <dbReference type="NCBI Taxonomy" id="2832407"/>
    <lineage>
        <taxon>Bacteria</taxon>
        <taxon>Bacillati</taxon>
        <taxon>Mycoplasmatota</taxon>
        <taxon>Mollicutes</taxon>
        <taxon>Acholeplasmatales</taxon>
        <taxon>Acholeplasmataceae</taxon>
        <taxon>Candidatus Phytoplasma</taxon>
        <taxon>16SrII (Peanut WB group)</taxon>
        <taxon>Candidatus Phytoplasma australasiaticum</taxon>
    </lineage>
</organism>
<dbReference type="EMBL" id="CP060385">
    <property type="protein sequence ID" value="QOX89323.1"/>
    <property type="molecule type" value="Genomic_DNA"/>
</dbReference>
<name>A0A7S7FZA2_9MOLU</name>
<sequence length="77" mass="9571">MVNYDFYNYIYFNINISSAFFKRKLQQFSQQIRQKINYINLLMHKIHESIGIRYPSIYYELQKLIILYYLISLNYVL</sequence>
<proteinExistence type="predicted"/>